<accession>X1G1V2</accession>
<proteinExistence type="predicted"/>
<comment type="caution">
    <text evidence="1">The sequence shown here is derived from an EMBL/GenBank/DDBJ whole genome shotgun (WGS) entry which is preliminary data.</text>
</comment>
<feature type="non-terminal residue" evidence="1">
    <location>
        <position position="61"/>
    </location>
</feature>
<gene>
    <name evidence="1" type="ORF">S03H2_37791</name>
</gene>
<evidence type="ECO:0000313" key="1">
    <source>
        <dbReference type="EMBL" id="GAH51232.1"/>
    </source>
</evidence>
<name>X1G1V2_9ZZZZ</name>
<organism evidence="1">
    <name type="scientific">marine sediment metagenome</name>
    <dbReference type="NCBI Taxonomy" id="412755"/>
    <lineage>
        <taxon>unclassified sequences</taxon>
        <taxon>metagenomes</taxon>
        <taxon>ecological metagenomes</taxon>
    </lineage>
</organism>
<sequence>MGGDGMKTAVIMCTGSYYSPWTPYTIASTYGIGDFMVVVNAGFDLRNPSLDVTNVPLKQVS</sequence>
<reference evidence="1" key="1">
    <citation type="journal article" date="2014" name="Front. Microbiol.">
        <title>High frequency of phylogenetically diverse reductive dehalogenase-homologous genes in deep subseafloor sedimentary metagenomes.</title>
        <authorList>
            <person name="Kawai M."/>
            <person name="Futagami T."/>
            <person name="Toyoda A."/>
            <person name="Takaki Y."/>
            <person name="Nishi S."/>
            <person name="Hori S."/>
            <person name="Arai W."/>
            <person name="Tsubouchi T."/>
            <person name="Morono Y."/>
            <person name="Uchiyama I."/>
            <person name="Ito T."/>
            <person name="Fujiyama A."/>
            <person name="Inagaki F."/>
            <person name="Takami H."/>
        </authorList>
    </citation>
    <scope>NUCLEOTIDE SEQUENCE</scope>
    <source>
        <strain evidence="1">Expedition CK06-06</strain>
    </source>
</reference>
<dbReference type="EMBL" id="BARU01023275">
    <property type="protein sequence ID" value="GAH51232.1"/>
    <property type="molecule type" value="Genomic_DNA"/>
</dbReference>
<protein>
    <submittedName>
        <fullName evidence="1">Uncharacterized protein</fullName>
    </submittedName>
</protein>
<dbReference type="AlphaFoldDB" id="X1G1V2"/>